<evidence type="ECO:0000313" key="2">
    <source>
        <dbReference type="EMBL" id="RJG42108.1"/>
    </source>
</evidence>
<evidence type="ECO:0000256" key="1">
    <source>
        <dbReference type="SAM" id="SignalP"/>
    </source>
</evidence>
<keyword evidence="1" id="KW-0732">Signal</keyword>
<accession>A0A418YC66</accession>
<feature type="chain" id="PRO_5019380677" description="Outer membrane protein beta-barrel domain-containing protein" evidence="1">
    <location>
        <begin position="21"/>
        <end position="130"/>
    </location>
</feature>
<evidence type="ECO:0008006" key="4">
    <source>
        <dbReference type="Google" id="ProtNLM"/>
    </source>
</evidence>
<dbReference type="AlphaFoldDB" id="A0A418YC66"/>
<sequence length="130" mass="13803">MKKILLVLSLAASSMAPVHANNVAAGFVYDMGWGVGAQFNNNINVMVGNNGVSADYLFFQDAIDDAPLSWYIGAGGSAEWDGGPAARLPVGLNWNINQQWNAYGHVTPYLGFDDGAEFGLGAGAGVRYRF</sequence>
<reference evidence="2 3" key="1">
    <citation type="submission" date="2018-09" db="EMBL/GenBank/DDBJ databases">
        <authorList>
            <person name="Wang F."/>
        </authorList>
    </citation>
    <scope>NUCLEOTIDE SEQUENCE [LARGE SCALE GENOMIC DNA]</scope>
    <source>
        <strain evidence="2 3">PLHSC7-2</strain>
    </source>
</reference>
<organism evidence="2 3">
    <name type="scientific">Motilimonas pumila</name>
    <dbReference type="NCBI Taxonomy" id="2303987"/>
    <lineage>
        <taxon>Bacteria</taxon>
        <taxon>Pseudomonadati</taxon>
        <taxon>Pseudomonadota</taxon>
        <taxon>Gammaproteobacteria</taxon>
        <taxon>Alteromonadales</taxon>
        <taxon>Alteromonadales genera incertae sedis</taxon>
        <taxon>Motilimonas</taxon>
    </lineage>
</organism>
<name>A0A418YC66_9GAMM</name>
<keyword evidence="3" id="KW-1185">Reference proteome</keyword>
<protein>
    <recommendedName>
        <fullName evidence="4">Outer membrane protein beta-barrel domain-containing protein</fullName>
    </recommendedName>
</protein>
<dbReference type="EMBL" id="QZCH01000021">
    <property type="protein sequence ID" value="RJG42108.1"/>
    <property type="molecule type" value="Genomic_DNA"/>
</dbReference>
<dbReference type="Proteomes" id="UP000283255">
    <property type="component" value="Unassembled WGS sequence"/>
</dbReference>
<gene>
    <name evidence="2" type="ORF">D1Z90_15090</name>
</gene>
<dbReference type="RefSeq" id="WP_119911616.1">
    <property type="nucleotide sequence ID" value="NZ_QZCH01000021.1"/>
</dbReference>
<reference evidence="2 3" key="2">
    <citation type="submission" date="2019-01" db="EMBL/GenBank/DDBJ databases">
        <title>Motilimonas pumilus sp. nov., isolated from the gut of sea cucumber (Apostichopus japonicus).</title>
        <authorList>
            <person name="Wang F.-Q."/>
            <person name="Ren L.-H."/>
            <person name="Lin Y.-W."/>
            <person name="Sun G.-H."/>
            <person name="Du Z.-J."/>
            <person name="Zhao J.-X."/>
            <person name="Liu X.-J."/>
            <person name="Liu L.-J."/>
        </authorList>
    </citation>
    <scope>NUCLEOTIDE SEQUENCE [LARGE SCALE GENOMIC DNA]</scope>
    <source>
        <strain evidence="2 3">PLHSC7-2</strain>
    </source>
</reference>
<feature type="signal peptide" evidence="1">
    <location>
        <begin position="1"/>
        <end position="20"/>
    </location>
</feature>
<comment type="caution">
    <text evidence="2">The sequence shown here is derived from an EMBL/GenBank/DDBJ whole genome shotgun (WGS) entry which is preliminary data.</text>
</comment>
<evidence type="ECO:0000313" key="3">
    <source>
        <dbReference type="Proteomes" id="UP000283255"/>
    </source>
</evidence>
<dbReference type="OrthoDB" id="5733495at2"/>
<proteinExistence type="predicted"/>